<protein>
    <recommendedName>
        <fullName evidence="3">Rhamnogalacturonase A/B/Epimerase-like pectate lyase domain-containing protein</fullName>
    </recommendedName>
</protein>
<feature type="chain" id="PRO_5016582792" description="Rhamnogalacturonase A/B/Epimerase-like pectate lyase domain-containing protein" evidence="2">
    <location>
        <begin position="22"/>
        <end position="1045"/>
    </location>
</feature>
<evidence type="ECO:0000256" key="2">
    <source>
        <dbReference type="SAM" id="SignalP"/>
    </source>
</evidence>
<feature type="domain" description="Rhamnogalacturonase A/B/Epimerase-like pectate lyase" evidence="3">
    <location>
        <begin position="70"/>
        <end position="145"/>
    </location>
</feature>
<dbReference type="AlphaFoldDB" id="A0A383WBE4"/>
<dbReference type="Proteomes" id="UP000256970">
    <property type="component" value="Unassembled WGS sequence"/>
</dbReference>
<dbReference type="InterPro" id="IPR024535">
    <property type="entry name" value="RHGA/B-epi-like_pectate_lyase"/>
</dbReference>
<evidence type="ECO:0000313" key="5">
    <source>
        <dbReference type="Proteomes" id="UP000256970"/>
    </source>
</evidence>
<sequence>MHLVLVAAALAVLTAAPSVRAQAPPPSALFGCAGELWNRSWLMDWSYAGYMYGDYRLPRLPPMANIKSVFGAVGNGVADDTAAFEAAISAMPPQSTLLVPSGTYVITRRLDIDKRVFLQGEGAGQTVLFFPKSLTKIYGNTYTGGVSQYAFGPGFINFNGADFPSANTLLAKVTARAGRRATVLAVDKLDNMQPGQVVRVVMDNPSNALLRSLNEGMFPPFEPYNNRQDVIRWTSRIKSILRNPNRIELERSLPFEVDTAWQPEVHDWNNEQYGVKRNFTGVADMTIRFPAGAKFAGEGKELGYNGLYFYGTAHSWVRNVVFENAEFGVAFDSGSFNTVENVTFRSSRPTDATMPYTGGRGIWNKGTFDNLVNWFYFETSMLYEISTSYFAVGNVYANGKGTDLTLELMYGAAYGNLFTNIHLGLGSKPFGWVTRGQDAAGFNTFWNIRTANDKLALPPATWAPHVLFVNVEGAAAPVNASSVGWYVESRPDVFPWDLYGAMARARGRPLPTPVPTRFTGPGYGCLADGTKCCRSATAGCPLCPATAGDPSMLWGCNGELWSPQGRLAYDWGWAGYANGDRNPPLLPVRVNLKTHFGAKGDGVTDDTQALLKAIDSISSGVIYLPAGTYILAAVINIRKQIVIRGDGQDKTILRFPKSLTDLYGNTYVEGSWVGTSQYSHGTGFINIGGWDPTGRDFTKLTWVRANASRGDRVLRVANSSAISVGQWYRVLQKDPGDGSLMWELNGGAFPVVEAQKGYADPCRFLSRVVSKGADWIRLERPLPFKVDTRWAPEIHKFMPMLNDATGFEYFTLDFPWSPYPGHFLEVGFNGLHLNQVVNGWVRGVTVRNSDMGVYTWGSVFTTISGLTLTNSKPRAWYNGHRGLWMEHGSDSMVTNFNITDRFVHDISVTGTEHGTVIMNGAGFDINLDHHRMAPYQNLFTNIDVGLGSRVFYASGDANWGPHAGVFSTFHNLQSDMRFLLPSDDDFGANLTFIGLPSDDPRDPPGLGWHVELLARPFPPNLYTSFTNTRAARNLGAGVCAPLSIC</sequence>
<feature type="domain" description="Rhamnogalacturonase A/B/Epimerase-like pectate lyase" evidence="3">
    <location>
        <begin position="594"/>
        <end position="671"/>
    </location>
</feature>
<keyword evidence="1" id="KW-1015">Disulfide bond</keyword>
<keyword evidence="2" id="KW-0732">Signal</keyword>
<evidence type="ECO:0000259" key="3">
    <source>
        <dbReference type="Pfam" id="PF12708"/>
    </source>
</evidence>
<dbReference type="PANTHER" id="PTHR31736:SF19">
    <property type="entry name" value="PECTIN LYASE SUPERFAMILY PROTEIN-RELATED"/>
    <property type="match status" value="1"/>
</dbReference>
<dbReference type="EMBL" id="FNXT01001221">
    <property type="protein sequence ID" value="SZX74947.1"/>
    <property type="molecule type" value="Genomic_DNA"/>
</dbReference>
<dbReference type="Gene3D" id="2.160.20.10">
    <property type="entry name" value="Single-stranded right-handed beta-helix, Pectin lyase-like"/>
    <property type="match status" value="3"/>
</dbReference>
<dbReference type="SUPFAM" id="SSF51126">
    <property type="entry name" value="Pectin lyase-like"/>
    <property type="match status" value="2"/>
</dbReference>
<dbReference type="PANTHER" id="PTHR31736">
    <property type="match status" value="1"/>
</dbReference>
<gene>
    <name evidence="4" type="ORF">BQ4739_LOCUS15264</name>
</gene>
<name>A0A383WBE4_TETOB</name>
<evidence type="ECO:0000313" key="4">
    <source>
        <dbReference type="EMBL" id="SZX74947.1"/>
    </source>
</evidence>
<keyword evidence="5" id="KW-1185">Reference proteome</keyword>
<dbReference type="Pfam" id="PF12708">
    <property type="entry name" value="Pect-lyase_RHGA_epim"/>
    <property type="match status" value="2"/>
</dbReference>
<accession>A0A383WBE4</accession>
<dbReference type="InterPro" id="IPR011050">
    <property type="entry name" value="Pectin_lyase_fold/virulence"/>
</dbReference>
<reference evidence="4 5" key="1">
    <citation type="submission" date="2016-10" db="EMBL/GenBank/DDBJ databases">
        <authorList>
            <person name="Cai Z."/>
        </authorList>
    </citation>
    <scope>NUCLEOTIDE SEQUENCE [LARGE SCALE GENOMIC DNA]</scope>
</reference>
<evidence type="ECO:0000256" key="1">
    <source>
        <dbReference type="ARBA" id="ARBA00023157"/>
    </source>
</evidence>
<organism evidence="4 5">
    <name type="scientific">Tetradesmus obliquus</name>
    <name type="common">Green alga</name>
    <name type="synonym">Acutodesmus obliquus</name>
    <dbReference type="NCBI Taxonomy" id="3088"/>
    <lineage>
        <taxon>Eukaryota</taxon>
        <taxon>Viridiplantae</taxon>
        <taxon>Chlorophyta</taxon>
        <taxon>core chlorophytes</taxon>
        <taxon>Chlorophyceae</taxon>
        <taxon>CS clade</taxon>
        <taxon>Sphaeropleales</taxon>
        <taxon>Scenedesmaceae</taxon>
        <taxon>Tetradesmus</taxon>
    </lineage>
</organism>
<proteinExistence type="predicted"/>
<dbReference type="InterPro" id="IPR012334">
    <property type="entry name" value="Pectin_lyas_fold"/>
</dbReference>
<feature type="signal peptide" evidence="2">
    <location>
        <begin position="1"/>
        <end position="21"/>
    </location>
</feature>